<dbReference type="PANTHER" id="PTHR30435:SF18">
    <property type="entry name" value="FLAGELLAR BASAL-BODY ROD PROTEIN FLGF"/>
    <property type="match status" value="1"/>
</dbReference>
<reference evidence="11 12" key="1">
    <citation type="submission" date="2016-10" db="EMBL/GenBank/DDBJ databases">
        <authorList>
            <person name="de Groot N.N."/>
        </authorList>
    </citation>
    <scope>NUCLEOTIDE SEQUENCE [LARGE SCALE GENOMIC DNA]</scope>
    <source>
        <strain evidence="11 12">Nm24</strain>
    </source>
</reference>
<dbReference type="InterPro" id="IPR037925">
    <property type="entry name" value="FlgE/F/G-like"/>
</dbReference>
<sequence>MDRLIYTAMTGALHTLTQQATVSHNLANASTTGFRAQADAFRAVPVYGESLPTRAFVLDSTTGADFTPGTIQQTNRPLDVAIQGSGWITVQLENGEEAYTRHGNLKTDANGVLQTQQGFNIKGETGPIAIPPDSRVAIGKDGSVSVLPSDSRITAVSIIGRIKLVDPPAEQLVRGDDGLFRLKQGGEAPASGKVALIDGALESSNVNAVSEMVKMITLARQFDMQMKMLENAKQNAQQASEIMTLRG</sequence>
<dbReference type="GO" id="GO:0071978">
    <property type="term" value="P:bacterial-type flagellum-dependent swarming motility"/>
    <property type="evidence" value="ECO:0007669"/>
    <property type="project" value="TreeGrafter"/>
</dbReference>
<evidence type="ECO:0000313" key="12">
    <source>
        <dbReference type="Proteomes" id="UP000183926"/>
    </source>
</evidence>
<gene>
    <name evidence="11" type="ORF">SAMN05216339_10427</name>
</gene>
<feature type="domain" description="Flagellar basal body rod protein N-terminal" evidence="8">
    <location>
        <begin position="5"/>
        <end position="35"/>
    </location>
</feature>
<dbReference type="InterPro" id="IPR001444">
    <property type="entry name" value="Flag_bb_rod_N"/>
</dbReference>
<evidence type="ECO:0000256" key="4">
    <source>
        <dbReference type="ARBA" id="ARBA00038560"/>
    </source>
</evidence>
<evidence type="ECO:0000256" key="3">
    <source>
        <dbReference type="ARBA" id="ARBA00023143"/>
    </source>
</evidence>
<dbReference type="Proteomes" id="UP000183926">
    <property type="component" value="Unassembled WGS sequence"/>
</dbReference>
<dbReference type="SUPFAM" id="SSF117143">
    <property type="entry name" value="Flagellar hook protein flgE"/>
    <property type="match status" value="1"/>
</dbReference>
<comment type="subcellular location">
    <subcellularLocation>
        <location evidence="1 6">Bacterial flagellum basal body</location>
    </subcellularLocation>
</comment>
<dbReference type="Pfam" id="PF00460">
    <property type="entry name" value="Flg_bb_rod"/>
    <property type="match status" value="1"/>
</dbReference>
<dbReference type="NCBIfam" id="NF009280">
    <property type="entry name" value="PRK12640.1"/>
    <property type="match status" value="1"/>
</dbReference>
<dbReference type="Pfam" id="PF06429">
    <property type="entry name" value="Flg_bbr_C"/>
    <property type="match status" value="1"/>
</dbReference>
<protein>
    <recommendedName>
        <fullName evidence="5 6">Flagellar basal-body rod protein FlgF</fullName>
    </recommendedName>
</protein>
<dbReference type="InterPro" id="IPR053967">
    <property type="entry name" value="LlgE_F_G-like_D1"/>
</dbReference>
<comment type="subunit">
    <text evidence="4 6">The basal body constitutes a major portion of the flagellar organelle and consists of five rings (E,L,P,S, and M) mounted on a central rod. The rod consists of about 26 subunits of FlgG in the distal portion, and FlgB, FlgC and FlgF are thought to build up the proximal portion of the rod with about 6 subunits each.</text>
</comment>
<evidence type="ECO:0000256" key="1">
    <source>
        <dbReference type="ARBA" id="ARBA00004117"/>
    </source>
</evidence>
<keyword evidence="11" id="KW-0969">Cilium</keyword>
<evidence type="ECO:0000256" key="2">
    <source>
        <dbReference type="ARBA" id="ARBA00009677"/>
    </source>
</evidence>
<evidence type="ECO:0000259" key="9">
    <source>
        <dbReference type="Pfam" id="PF06429"/>
    </source>
</evidence>
<dbReference type="AlphaFoldDB" id="A0A1I7H3J4"/>
<feature type="domain" description="Flagellar basal-body/hook protein C-terminal" evidence="9">
    <location>
        <begin position="198"/>
        <end position="241"/>
    </location>
</feature>
<evidence type="ECO:0000256" key="6">
    <source>
        <dbReference type="RuleBase" id="RU362116"/>
    </source>
</evidence>
<dbReference type="Pfam" id="PF22692">
    <property type="entry name" value="LlgE_F_G_D1"/>
    <property type="match status" value="1"/>
</dbReference>
<dbReference type="NCBIfam" id="TIGR03506">
    <property type="entry name" value="FlgEFG_subfam"/>
    <property type="match status" value="1"/>
</dbReference>
<feature type="domain" description="Flagellar hook protein FlgE/F/G-like D1" evidence="10">
    <location>
        <begin position="81"/>
        <end position="146"/>
    </location>
</feature>
<dbReference type="OrthoDB" id="9804559at2"/>
<dbReference type="InterPro" id="IPR012836">
    <property type="entry name" value="FlgF"/>
</dbReference>
<keyword evidence="3 6" id="KW-0975">Bacterial flagellum</keyword>
<dbReference type="EMBL" id="FPBL01000004">
    <property type="protein sequence ID" value="SFU55231.1"/>
    <property type="molecule type" value="Genomic_DNA"/>
</dbReference>
<keyword evidence="11" id="KW-0966">Cell projection</keyword>
<keyword evidence="11" id="KW-0282">Flagellum</keyword>
<name>A0A1I7H3J4_9PROT</name>
<evidence type="ECO:0000259" key="10">
    <source>
        <dbReference type="Pfam" id="PF22692"/>
    </source>
</evidence>
<evidence type="ECO:0000256" key="7">
    <source>
        <dbReference type="SAM" id="Coils"/>
    </source>
</evidence>
<evidence type="ECO:0000259" key="8">
    <source>
        <dbReference type="Pfam" id="PF00460"/>
    </source>
</evidence>
<keyword evidence="7" id="KW-0175">Coiled coil</keyword>
<evidence type="ECO:0000313" key="11">
    <source>
        <dbReference type="EMBL" id="SFU55231.1"/>
    </source>
</evidence>
<dbReference type="RefSeq" id="WP_074927886.1">
    <property type="nucleotide sequence ID" value="NZ_FPBL01000004.1"/>
</dbReference>
<accession>A0A1I7H3J4</accession>
<feature type="coiled-coil region" evidence="7">
    <location>
        <begin position="219"/>
        <end position="246"/>
    </location>
</feature>
<organism evidence="11 12">
    <name type="scientific">Nitrosomonas eutropha</name>
    <dbReference type="NCBI Taxonomy" id="916"/>
    <lineage>
        <taxon>Bacteria</taxon>
        <taxon>Pseudomonadati</taxon>
        <taxon>Pseudomonadota</taxon>
        <taxon>Betaproteobacteria</taxon>
        <taxon>Nitrosomonadales</taxon>
        <taxon>Nitrosomonadaceae</taxon>
        <taxon>Nitrosomonas</taxon>
    </lineage>
</organism>
<proteinExistence type="inferred from homology"/>
<evidence type="ECO:0000256" key="5">
    <source>
        <dbReference type="ARBA" id="ARBA00040228"/>
    </source>
</evidence>
<comment type="similarity">
    <text evidence="2 6">Belongs to the flagella basal body rod proteins family.</text>
</comment>
<dbReference type="PANTHER" id="PTHR30435">
    <property type="entry name" value="FLAGELLAR PROTEIN"/>
    <property type="match status" value="1"/>
</dbReference>
<dbReference type="GO" id="GO:0030694">
    <property type="term" value="C:bacterial-type flagellum basal body, rod"/>
    <property type="evidence" value="ECO:0007669"/>
    <property type="project" value="UniProtKB-UniRule"/>
</dbReference>
<dbReference type="InterPro" id="IPR010930">
    <property type="entry name" value="Flg_bb/hook_C_dom"/>
</dbReference>
<dbReference type="InterPro" id="IPR020013">
    <property type="entry name" value="Flagellar_FlgE/F/G"/>
</dbReference>
<dbReference type="NCBIfam" id="TIGR02490">
    <property type="entry name" value="flgF"/>
    <property type="match status" value="1"/>
</dbReference>